<keyword evidence="2" id="KW-1133">Transmembrane helix</keyword>
<gene>
    <name evidence="3" type="ORF">LGLO00237_LOCUS24591</name>
</gene>
<proteinExistence type="predicted"/>
<feature type="transmembrane region" description="Helical" evidence="2">
    <location>
        <begin position="58"/>
        <end position="78"/>
    </location>
</feature>
<feature type="compositionally biased region" description="Basic and acidic residues" evidence="1">
    <location>
        <begin position="1"/>
        <end position="31"/>
    </location>
</feature>
<organism evidence="3">
    <name type="scientific">Lotharella globosa</name>
    <dbReference type="NCBI Taxonomy" id="91324"/>
    <lineage>
        <taxon>Eukaryota</taxon>
        <taxon>Sar</taxon>
        <taxon>Rhizaria</taxon>
        <taxon>Cercozoa</taxon>
        <taxon>Chlorarachniophyceae</taxon>
        <taxon>Lotharella</taxon>
    </lineage>
</organism>
<evidence type="ECO:0000256" key="1">
    <source>
        <dbReference type="SAM" id="MobiDB-lite"/>
    </source>
</evidence>
<protein>
    <submittedName>
        <fullName evidence="3">Uncharacterized protein</fullName>
    </submittedName>
</protein>
<reference evidence="3" key="1">
    <citation type="submission" date="2021-01" db="EMBL/GenBank/DDBJ databases">
        <authorList>
            <person name="Corre E."/>
            <person name="Pelletier E."/>
            <person name="Niang G."/>
            <person name="Scheremetjew M."/>
            <person name="Finn R."/>
            <person name="Kale V."/>
            <person name="Holt S."/>
            <person name="Cochrane G."/>
            <person name="Meng A."/>
            <person name="Brown T."/>
            <person name="Cohen L."/>
        </authorList>
    </citation>
    <scope>NUCLEOTIDE SEQUENCE</scope>
    <source>
        <strain evidence="3">CCCM811</strain>
    </source>
</reference>
<keyword evidence="2" id="KW-0812">Transmembrane</keyword>
<sequence length="267" mass="28716">MAAADAKAETELGEVGKEENKHEATDVENGSKKHHHHHHHHHHHDHEKPTSSRAKWKLCASLAAVVIGLILISVAYGGTEGTEISWSRVESNDAIPSTKTDADGCKTTVYFGLVKYTIKYSSCSNGESLAHSYDSNNCKTTFQEVGPNDFCSSCYNSGASIEAFLGLSVAMAVLGVLALICKVGSKDATTDVHNPGSLTAMILTMFVVFAIVAWVIWLADCHQKIRSYADDLDKVQVDASSEIYVGTWLTVTASGMAVVAMLTALLC</sequence>
<feature type="transmembrane region" description="Helical" evidence="2">
    <location>
        <begin position="243"/>
        <end position="266"/>
    </location>
</feature>
<dbReference type="EMBL" id="HBIV01034478">
    <property type="protein sequence ID" value="CAE0672939.1"/>
    <property type="molecule type" value="Transcribed_RNA"/>
</dbReference>
<evidence type="ECO:0000256" key="2">
    <source>
        <dbReference type="SAM" id="Phobius"/>
    </source>
</evidence>
<feature type="region of interest" description="Disordered" evidence="1">
    <location>
        <begin position="1"/>
        <end position="50"/>
    </location>
</feature>
<keyword evidence="2" id="KW-0472">Membrane</keyword>
<feature type="compositionally biased region" description="Basic residues" evidence="1">
    <location>
        <begin position="32"/>
        <end position="45"/>
    </location>
</feature>
<feature type="transmembrane region" description="Helical" evidence="2">
    <location>
        <begin position="163"/>
        <end position="184"/>
    </location>
</feature>
<dbReference type="AlphaFoldDB" id="A0A7S3Z673"/>
<feature type="transmembrane region" description="Helical" evidence="2">
    <location>
        <begin position="196"/>
        <end position="217"/>
    </location>
</feature>
<name>A0A7S3Z673_9EUKA</name>
<accession>A0A7S3Z673</accession>
<evidence type="ECO:0000313" key="3">
    <source>
        <dbReference type="EMBL" id="CAE0672939.1"/>
    </source>
</evidence>